<protein>
    <submittedName>
        <fullName evidence="1">Uncharacterized protein</fullName>
    </submittedName>
</protein>
<sequence>MNKRHMWNVRGPRRAVTGGVLGLVMMGGGLAGAAERTSPLGEQPLPKVQLTCVGSARTVFSPALSPSSQSGSMIFSSRYGGCLSLGGLGVSSASVSNTADSFKNYTCTDALGSPPEKVTVTWNNGETSELSLQPAEVHEESTTTTVSYTGEVVKGKFKGFSVVRSFTYLNSDFNGRCLSTSGLTETNALSFLVLARVN</sequence>
<keyword evidence="2" id="KW-1185">Reference proteome</keyword>
<organism evidence="1 2">
    <name type="scientific">Melittangium boletus DSM 14713</name>
    <dbReference type="NCBI Taxonomy" id="1294270"/>
    <lineage>
        <taxon>Bacteria</taxon>
        <taxon>Pseudomonadati</taxon>
        <taxon>Myxococcota</taxon>
        <taxon>Myxococcia</taxon>
        <taxon>Myxococcales</taxon>
        <taxon>Cystobacterineae</taxon>
        <taxon>Archangiaceae</taxon>
        <taxon>Melittangium</taxon>
    </lineage>
</organism>
<evidence type="ECO:0000313" key="2">
    <source>
        <dbReference type="Proteomes" id="UP000217289"/>
    </source>
</evidence>
<proteinExistence type="predicted"/>
<dbReference type="EMBL" id="CP022163">
    <property type="protein sequence ID" value="ATB27182.1"/>
    <property type="molecule type" value="Genomic_DNA"/>
</dbReference>
<dbReference type="Proteomes" id="UP000217289">
    <property type="component" value="Chromosome"/>
</dbReference>
<dbReference type="OrthoDB" id="3690812at2"/>
<gene>
    <name evidence="1" type="ORF">MEBOL_000620</name>
</gene>
<name>A0A250I7N6_9BACT</name>
<dbReference type="RefSeq" id="WP_095976023.1">
    <property type="nucleotide sequence ID" value="NZ_CP022163.1"/>
</dbReference>
<dbReference type="AlphaFoldDB" id="A0A250I7N6"/>
<reference evidence="1 2" key="1">
    <citation type="submission" date="2017-06" db="EMBL/GenBank/DDBJ databases">
        <authorList>
            <person name="Kim H.J."/>
            <person name="Triplett B.A."/>
        </authorList>
    </citation>
    <scope>NUCLEOTIDE SEQUENCE [LARGE SCALE GENOMIC DNA]</scope>
    <source>
        <strain evidence="1 2">DSM 14713</strain>
    </source>
</reference>
<evidence type="ECO:0000313" key="1">
    <source>
        <dbReference type="EMBL" id="ATB27182.1"/>
    </source>
</evidence>
<dbReference type="KEGG" id="mbd:MEBOL_000620"/>
<accession>A0A250I7N6</accession>